<sequence length="83" mass="9031">MWQLAIVLVLAASTAVAQTSAQPQQRWTPDAGRITAPNGQTLGYVDRNTGRITAPDGRTLGYQDSATGRITLPNGRPLQQQWR</sequence>
<organism evidence="2">
    <name type="scientific">uncultured Caudovirales phage</name>
    <dbReference type="NCBI Taxonomy" id="2100421"/>
    <lineage>
        <taxon>Viruses</taxon>
        <taxon>Duplodnaviria</taxon>
        <taxon>Heunggongvirae</taxon>
        <taxon>Uroviricota</taxon>
        <taxon>Caudoviricetes</taxon>
        <taxon>Peduoviridae</taxon>
        <taxon>Maltschvirus</taxon>
        <taxon>Maltschvirus maltsch</taxon>
    </lineage>
</organism>
<dbReference type="EMBL" id="LR796671">
    <property type="protein sequence ID" value="CAB4158371.1"/>
    <property type="molecule type" value="Genomic_DNA"/>
</dbReference>
<reference evidence="2" key="1">
    <citation type="submission" date="2020-04" db="EMBL/GenBank/DDBJ databases">
        <authorList>
            <person name="Chiriac C."/>
            <person name="Salcher M."/>
            <person name="Ghai R."/>
            <person name="Kavagutti S V."/>
        </authorList>
    </citation>
    <scope>NUCLEOTIDE SEQUENCE</scope>
</reference>
<protein>
    <submittedName>
        <fullName evidence="2">Uncharacterized protein</fullName>
    </submittedName>
</protein>
<name>A0A6J5NLS9_9CAUD</name>
<evidence type="ECO:0000313" key="2">
    <source>
        <dbReference type="EMBL" id="CAB4158371.1"/>
    </source>
</evidence>
<accession>A0A6J5NLS9</accession>
<feature type="region of interest" description="Disordered" evidence="1">
    <location>
        <begin position="19"/>
        <end position="83"/>
    </location>
</feature>
<proteinExistence type="predicted"/>
<gene>
    <name evidence="2" type="ORF">UFOVP700_6</name>
</gene>
<evidence type="ECO:0000256" key="1">
    <source>
        <dbReference type="SAM" id="MobiDB-lite"/>
    </source>
</evidence>